<feature type="transmembrane region" description="Helical" evidence="6">
    <location>
        <begin position="239"/>
        <end position="262"/>
    </location>
</feature>
<proteinExistence type="inferred from homology"/>
<keyword evidence="6" id="KW-1003">Cell membrane</keyword>
<evidence type="ECO:0000256" key="6">
    <source>
        <dbReference type="RuleBase" id="RU363076"/>
    </source>
</evidence>
<dbReference type="PANTHER" id="PTHR23427:SF2">
    <property type="entry name" value="SURFEIT LOCUS PROTEIN 1"/>
    <property type="match status" value="1"/>
</dbReference>
<dbReference type="Pfam" id="PF02104">
    <property type="entry name" value="SURF1"/>
    <property type="match status" value="1"/>
</dbReference>
<feature type="compositionally biased region" description="Basic and acidic residues" evidence="7">
    <location>
        <begin position="334"/>
        <end position="352"/>
    </location>
</feature>
<dbReference type="STRING" id="863239.GCA_000213935_00397"/>
<dbReference type="PROSITE" id="PS50895">
    <property type="entry name" value="SURF1"/>
    <property type="match status" value="1"/>
</dbReference>
<evidence type="ECO:0000256" key="3">
    <source>
        <dbReference type="ARBA" id="ARBA00022692"/>
    </source>
</evidence>
<dbReference type="RefSeq" id="WP_010122353.1">
    <property type="nucleotide sequence ID" value="NZ_DAITTW010000039.1"/>
</dbReference>
<evidence type="ECO:0000256" key="5">
    <source>
        <dbReference type="ARBA" id="ARBA00023136"/>
    </source>
</evidence>
<name>A0A3D4SWH2_9CORY</name>
<evidence type="ECO:0000256" key="4">
    <source>
        <dbReference type="ARBA" id="ARBA00022989"/>
    </source>
</evidence>
<evidence type="ECO:0000256" key="2">
    <source>
        <dbReference type="ARBA" id="ARBA00007165"/>
    </source>
</evidence>
<dbReference type="EMBL" id="DQID01000058">
    <property type="protein sequence ID" value="HCT13616.1"/>
    <property type="molecule type" value="Genomic_DNA"/>
</dbReference>
<evidence type="ECO:0000256" key="1">
    <source>
        <dbReference type="ARBA" id="ARBA00004370"/>
    </source>
</evidence>
<feature type="region of interest" description="Disordered" evidence="7">
    <location>
        <begin position="278"/>
        <end position="370"/>
    </location>
</feature>
<keyword evidence="4 6" id="KW-1133">Transmembrane helix</keyword>
<dbReference type="CDD" id="cd06662">
    <property type="entry name" value="SURF1"/>
    <property type="match status" value="1"/>
</dbReference>
<protein>
    <recommendedName>
        <fullName evidence="6">SURF1-like protein</fullName>
    </recommendedName>
</protein>
<comment type="subcellular location">
    <subcellularLocation>
        <location evidence="6">Cell membrane</location>
        <topology evidence="6">Multi-pass membrane protein</topology>
    </subcellularLocation>
    <subcellularLocation>
        <location evidence="1">Membrane</location>
    </subcellularLocation>
</comment>
<comment type="similarity">
    <text evidence="2 6">Belongs to the SURF1 family.</text>
</comment>
<evidence type="ECO:0000313" key="8">
    <source>
        <dbReference type="EMBL" id="HCT13616.1"/>
    </source>
</evidence>
<organism evidence="8 9">
    <name type="scientific">Corynebacterium nuruki</name>
    <dbReference type="NCBI Taxonomy" id="1032851"/>
    <lineage>
        <taxon>Bacteria</taxon>
        <taxon>Bacillati</taxon>
        <taxon>Actinomycetota</taxon>
        <taxon>Actinomycetes</taxon>
        <taxon>Mycobacteriales</taxon>
        <taxon>Corynebacteriaceae</taxon>
        <taxon>Corynebacterium</taxon>
    </lineage>
</organism>
<comment type="caution">
    <text evidence="8">The sequence shown here is derived from an EMBL/GenBank/DDBJ whole genome shotgun (WGS) entry which is preliminary data.</text>
</comment>
<feature type="transmembrane region" description="Helical" evidence="6">
    <location>
        <begin position="24"/>
        <end position="50"/>
    </location>
</feature>
<dbReference type="GO" id="GO:0005886">
    <property type="term" value="C:plasma membrane"/>
    <property type="evidence" value="ECO:0007669"/>
    <property type="project" value="UniProtKB-SubCell"/>
</dbReference>
<feature type="compositionally biased region" description="Basic and acidic residues" evidence="7">
    <location>
        <begin position="361"/>
        <end position="370"/>
    </location>
</feature>
<accession>A0A3D4SWH2</accession>
<dbReference type="InterPro" id="IPR045214">
    <property type="entry name" value="Surf1/Surf4"/>
</dbReference>
<dbReference type="PANTHER" id="PTHR23427">
    <property type="entry name" value="SURFEIT LOCUS PROTEIN"/>
    <property type="match status" value="1"/>
</dbReference>
<evidence type="ECO:0000313" key="9">
    <source>
        <dbReference type="Proteomes" id="UP000261739"/>
    </source>
</evidence>
<sequence length="370" mass="39977">MGAVSESSTVPSHRPRRRRGWRAFFTPGWVLTAVIVVAFAYVAFTVLAPWQLGKNKDTQEFNHRLEAALDEDPVPLRDVEPADRSSAGPEKEWTRVELQGRFLPEDEVLLRNRPVDSSPAFQVLTPFRTDDGQTALVNRGWIPPKEGADVPEIPAAPAGEITVNGYIRMSEAPPTSAPITEQGRRQVYGMNTGAIGQLTGLQLTGDYVQLDEVSVKDATTGAGRGLQPIPLPDLESGPYLSYGIQWIAFGIMVPLGLGYFVWAEIRERRRQRAEIAASEAESGVQSGAESEAESGVGDVAETGSADAGSDRVAAATSAAASGTAPAASGDTAGGDDRDRVPSTERKLADRYGHSRNRFHERHNARGEERF</sequence>
<dbReference type="Proteomes" id="UP000261739">
    <property type="component" value="Unassembled WGS sequence"/>
</dbReference>
<feature type="compositionally biased region" description="Low complexity" evidence="7">
    <location>
        <begin position="310"/>
        <end position="330"/>
    </location>
</feature>
<evidence type="ECO:0000256" key="7">
    <source>
        <dbReference type="SAM" id="MobiDB-lite"/>
    </source>
</evidence>
<reference evidence="8 9" key="1">
    <citation type="journal article" date="2018" name="Nat. Biotechnol.">
        <title>A standardized bacterial taxonomy based on genome phylogeny substantially revises the tree of life.</title>
        <authorList>
            <person name="Parks D.H."/>
            <person name="Chuvochina M."/>
            <person name="Waite D.W."/>
            <person name="Rinke C."/>
            <person name="Skarshewski A."/>
            <person name="Chaumeil P.A."/>
            <person name="Hugenholtz P."/>
        </authorList>
    </citation>
    <scope>NUCLEOTIDE SEQUENCE [LARGE SCALE GENOMIC DNA]</scope>
    <source>
        <strain evidence="8">UBA11247</strain>
    </source>
</reference>
<dbReference type="AlphaFoldDB" id="A0A3D4SWH2"/>
<keyword evidence="3 6" id="KW-0812">Transmembrane</keyword>
<gene>
    <name evidence="8" type="ORF">DIW82_02145</name>
</gene>
<dbReference type="InterPro" id="IPR002994">
    <property type="entry name" value="Surf1/Shy1"/>
</dbReference>
<keyword evidence="5 6" id="KW-0472">Membrane</keyword>